<name>A0A4C1TT71_EUMVA</name>
<keyword evidence="2" id="KW-1185">Reference proteome</keyword>
<sequence length="136" mass="15733">MINKSLRKLYVKLEVSLREVLEWPAEPTVSQIFLKVNGFNILRHVPLADPGQHWVNVQASSYGIRRSGLRLVSRADDSMVSRYKRRRNSLYVHGGEATDEKFTNEHSKKQRSHNFKAPNQADWTIHIATPISLKRL</sequence>
<gene>
    <name evidence="1" type="ORF">EVAR_17316_1</name>
</gene>
<protein>
    <submittedName>
        <fullName evidence="1">Uncharacterized protein</fullName>
    </submittedName>
</protein>
<evidence type="ECO:0000313" key="1">
    <source>
        <dbReference type="EMBL" id="GBP17197.1"/>
    </source>
</evidence>
<dbReference type="EMBL" id="BGZK01000085">
    <property type="protein sequence ID" value="GBP17197.1"/>
    <property type="molecule type" value="Genomic_DNA"/>
</dbReference>
<comment type="caution">
    <text evidence="1">The sequence shown here is derived from an EMBL/GenBank/DDBJ whole genome shotgun (WGS) entry which is preliminary data.</text>
</comment>
<dbReference type="AlphaFoldDB" id="A0A4C1TT71"/>
<evidence type="ECO:0000313" key="2">
    <source>
        <dbReference type="Proteomes" id="UP000299102"/>
    </source>
</evidence>
<proteinExistence type="predicted"/>
<dbReference type="Proteomes" id="UP000299102">
    <property type="component" value="Unassembled WGS sequence"/>
</dbReference>
<accession>A0A4C1TT71</accession>
<reference evidence="1 2" key="1">
    <citation type="journal article" date="2019" name="Commun. Biol.">
        <title>The bagworm genome reveals a unique fibroin gene that provides high tensile strength.</title>
        <authorList>
            <person name="Kono N."/>
            <person name="Nakamura H."/>
            <person name="Ohtoshi R."/>
            <person name="Tomita M."/>
            <person name="Numata K."/>
            <person name="Arakawa K."/>
        </authorList>
    </citation>
    <scope>NUCLEOTIDE SEQUENCE [LARGE SCALE GENOMIC DNA]</scope>
</reference>
<organism evidence="1 2">
    <name type="scientific">Eumeta variegata</name>
    <name type="common">Bagworm moth</name>
    <name type="synonym">Eumeta japonica</name>
    <dbReference type="NCBI Taxonomy" id="151549"/>
    <lineage>
        <taxon>Eukaryota</taxon>
        <taxon>Metazoa</taxon>
        <taxon>Ecdysozoa</taxon>
        <taxon>Arthropoda</taxon>
        <taxon>Hexapoda</taxon>
        <taxon>Insecta</taxon>
        <taxon>Pterygota</taxon>
        <taxon>Neoptera</taxon>
        <taxon>Endopterygota</taxon>
        <taxon>Lepidoptera</taxon>
        <taxon>Glossata</taxon>
        <taxon>Ditrysia</taxon>
        <taxon>Tineoidea</taxon>
        <taxon>Psychidae</taxon>
        <taxon>Oiketicinae</taxon>
        <taxon>Eumeta</taxon>
    </lineage>
</organism>